<dbReference type="Proteomes" id="UP000593880">
    <property type="component" value="Chromosome"/>
</dbReference>
<organism evidence="1 4">
    <name type="scientific">Bradyrhizobium guangdongense</name>
    <dbReference type="NCBI Taxonomy" id="1325090"/>
    <lineage>
        <taxon>Bacteria</taxon>
        <taxon>Pseudomonadati</taxon>
        <taxon>Pseudomonadota</taxon>
        <taxon>Alphaproteobacteria</taxon>
        <taxon>Hyphomicrobiales</taxon>
        <taxon>Nitrobacteraceae</taxon>
        <taxon>Bradyrhizobium</taxon>
    </lineage>
</organism>
<dbReference type="OrthoDB" id="8248803at2"/>
<proteinExistence type="predicted"/>
<dbReference type="Proteomes" id="UP000625079">
    <property type="component" value="Unassembled WGS sequence"/>
</dbReference>
<evidence type="ECO:0000313" key="1">
    <source>
        <dbReference type="EMBL" id="GGI30816.1"/>
    </source>
</evidence>
<evidence type="ECO:0000313" key="4">
    <source>
        <dbReference type="Proteomes" id="UP000625079"/>
    </source>
</evidence>
<reference evidence="2 3" key="2">
    <citation type="submission" date="2018-06" db="EMBL/GenBank/DDBJ databases">
        <title>Comparative genomics of rhizobia nodulating Arachis hypogaea in China.</title>
        <authorList>
            <person name="Li Y."/>
        </authorList>
    </citation>
    <scope>NUCLEOTIDE SEQUENCE [LARGE SCALE GENOMIC DNA]</scope>
    <source>
        <strain evidence="2 3">CCBAU 51658</strain>
    </source>
</reference>
<protein>
    <recommendedName>
        <fullName evidence="5">HNH endonuclease</fullName>
    </recommendedName>
</protein>
<evidence type="ECO:0000313" key="3">
    <source>
        <dbReference type="Proteomes" id="UP000593880"/>
    </source>
</evidence>
<gene>
    <name evidence="1" type="ORF">GCM10010987_61320</name>
    <name evidence="2" type="ORF">XH86_03605</name>
</gene>
<name>A0A410UZP2_9BRAD</name>
<evidence type="ECO:0000313" key="2">
    <source>
        <dbReference type="EMBL" id="QOZ57938.1"/>
    </source>
</evidence>
<reference evidence="1" key="1">
    <citation type="journal article" date="2014" name="Int. J. Syst. Evol. Microbiol.">
        <title>Complete genome sequence of Corynebacterium casei LMG S-19264T (=DSM 44701T), isolated from a smear-ripened cheese.</title>
        <authorList>
            <consortium name="US DOE Joint Genome Institute (JGI-PGF)"/>
            <person name="Walter F."/>
            <person name="Albersmeier A."/>
            <person name="Kalinowski J."/>
            <person name="Ruckert C."/>
        </authorList>
    </citation>
    <scope>NUCLEOTIDE SEQUENCE</scope>
    <source>
        <strain evidence="1">CGMCC 1.15034</strain>
    </source>
</reference>
<reference evidence="1" key="3">
    <citation type="submission" date="2022-12" db="EMBL/GenBank/DDBJ databases">
        <authorList>
            <person name="Sun Q."/>
            <person name="Zhou Y."/>
        </authorList>
    </citation>
    <scope>NUCLEOTIDE SEQUENCE</scope>
    <source>
        <strain evidence="1">CGMCC 1.15034</strain>
    </source>
</reference>
<accession>A0A410UZP2</accession>
<evidence type="ECO:0008006" key="5">
    <source>
        <dbReference type="Google" id="ProtNLM"/>
    </source>
</evidence>
<dbReference type="AlphaFoldDB" id="A0A410UZP2"/>
<dbReference type="EMBL" id="CP030057">
    <property type="protein sequence ID" value="QOZ57938.1"/>
    <property type="molecule type" value="Genomic_DNA"/>
</dbReference>
<dbReference type="EMBL" id="BMHC01000019">
    <property type="protein sequence ID" value="GGI30816.1"/>
    <property type="molecule type" value="Genomic_DNA"/>
</dbReference>
<keyword evidence="3" id="KW-1185">Reference proteome</keyword>
<dbReference type="RefSeq" id="WP_128963659.1">
    <property type="nucleotide sequence ID" value="NZ_BMHC01000019.1"/>
</dbReference>
<sequence length="113" mass="13085">MTYLEYIGSYKWRTSAARLAELDASGHRCRTCYASSGEEGVWLEVHHRTYERLGHELVGDLTALCSYCHRVITDAHRRRRYAASIRPVAVDTVPLFERRTPLFDPTMGFRRHG</sequence>